<proteinExistence type="predicted"/>
<dbReference type="InterPro" id="IPR028031">
    <property type="entry name" value="DUF4460"/>
</dbReference>
<dbReference type="OMA" id="KLHISHY"/>
<dbReference type="Pfam" id="PF14688">
    <property type="entry name" value="DUF4461"/>
    <property type="match status" value="1"/>
</dbReference>
<dbReference type="InterPro" id="IPR027986">
    <property type="entry name" value="TCAIM"/>
</dbReference>
<accession>A0A9J7LCE9</accession>
<evidence type="ECO:0000313" key="3">
    <source>
        <dbReference type="Proteomes" id="UP000001554"/>
    </source>
</evidence>
<sequence>MNIIRAIRLLRSQPPMRLSINTVHSGPQSQPAELPAASNPLRPFYFAVHPDLFGQFPREKKVNESSLKQLNGYLESIQAGCPHLPPSLKFYIRENNVNQDNRTGPVGFKSVQFTILSKDFLTVVEEILSSCDLPTCHLEKLRSTQPTKSTAMPLRRWDEAVVHDFFTRPGSHRNLRRSQIKKDIRLRSWVSTNMPKIEKRRKQSQTVRDTNRTLETKLCGDYGVLSVDCDCELGCFIVKSCLQSFLRLCRQHPDMTYFLKGKTIMFSNNYSGVSADGQIVLSHEDVWQHWFMLISSLPRYEAVVEHIPVLEKQLSALMSQVKVRRDCNVATVMAVSYAKWLQRLIESLQLDGTEHFFSVGNLSKYRIVLQGENSTLRLSQTGQFLVPISCPPSQLVHFIRRKLSDSQYLLQQYDRDYRVEGEEMQRCREVLELAALRKDHNVSMPQMISCCQRLRHQYLELSPLLKGARLRVTQFYSITQDGDVCIPWNWRM</sequence>
<dbReference type="PANTHER" id="PTHR31596">
    <property type="entry name" value="T-CELL ACTIVATION INHIBITOR, MITOCHONDRIAL"/>
    <property type="match status" value="1"/>
</dbReference>
<dbReference type="RefSeq" id="XP_035680319.1">
    <property type="nucleotide sequence ID" value="XM_035824426.1"/>
</dbReference>
<dbReference type="GeneID" id="118418482"/>
<dbReference type="InterPro" id="IPR027989">
    <property type="entry name" value="DUF4461"/>
</dbReference>
<evidence type="ECO:0000259" key="1">
    <source>
        <dbReference type="Pfam" id="PF14687"/>
    </source>
</evidence>
<protein>
    <submittedName>
        <fullName evidence="4">T-cell activation inhibitor, mitochondrial-like isoform X1</fullName>
    </submittedName>
</protein>
<dbReference type="PANTHER" id="PTHR31596:SF1">
    <property type="entry name" value="T-CELL ACTIVATION INHIBITOR, MITOCHONDRIAL"/>
    <property type="match status" value="1"/>
</dbReference>
<dbReference type="GO" id="GO:0005739">
    <property type="term" value="C:mitochondrion"/>
    <property type="evidence" value="ECO:0000318"/>
    <property type="project" value="GO_Central"/>
</dbReference>
<reference evidence="3" key="1">
    <citation type="journal article" date="2020" name="Nat. Ecol. Evol.">
        <title>Deeply conserved synteny resolves early events in vertebrate evolution.</title>
        <authorList>
            <person name="Simakov O."/>
            <person name="Marletaz F."/>
            <person name="Yue J.X."/>
            <person name="O'Connell B."/>
            <person name="Jenkins J."/>
            <person name="Brandt A."/>
            <person name="Calef R."/>
            <person name="Tung C.H."/>
            <person name="Huang T.K."/>
            <person name="Schmutz J."/>
            <person name="Satoh N."/>
            <person name="Yu J.K."/>
            <person name="Putnam N.H."/>
            <person name="Green R.E."/>
            <person name="Rokhsar D.S."/>
        </authorList>
    </citation>
    <scope>NUCLEOTIDE SEQUENCE [LARGE SCALE GENOMIC DNA]</scope>
    <source>
        <strain evidence="3">S238N-H82</strain>
    </source>
</reference>
<evidence type="ECO:0000259" key="2">
    <source>
        <dbReference type="Pfam" id="PF14688"/>
    </source>
</evidence>
<dbReference type="Proteomes" id="UP000001554">
    <property type="component" value="Chromosome 6"/>
</dbReference>
<feature type="domain" description="DUF4461" evidence="2">
    <location>
        <begin position="185"/>
        <end position="490"/>
    </location>
</feature>
<name>A0A9J7LCE9_BRAFL</name>
<keyword evidence="3" id="KW-1185">Reference proteome</keyword>
<evidence type="ECO:0000313" key="4">
    <source>
        <dbReference type="RefSeq" id="XP_035680319.1"/>
    </source>
</evidence>
<feature type="domain" description="DUF4460" evidence="1">
    <location>
        <begin position="33"/>
        <end position="133"/>
    </location>
</feature>
<dbReference type="Pfam" id="PF14687">
    <property type="entry name" value="DUF4460"/>
    <property type="match status" value="1"/>
</dbReference>
<dbReference type="OrthoDB" id="4238at2759"/>
<gene>
    <name evidence="4" type="primary">LOC118418482</name>
</gene>
<dbReference type="AlphaFoldDB" id="A0A9J7LCE9"/>
<dbReference type="KEGG" id="bfo:118418482"/>
<organism evidence="3 4">
    <name type="scientific">Branchiostoma floridae</name>
    <name type="common">Florida lancelet</name>
    <name type="synonym">Amphioxus</name>
    <dbReference type="NCBI Taxonomy" id="7739"/>
    <lineage>
        <taxon>Eukaryota</taxon>
        <taxon>Metazoa</taxon>
        <taxon>Chordata</taxon>
        <taxon>Cephalochordata</taxon>
        <taxon>Leptocardii</taxon>
        <taxon>Amphioxiformes</taxon>
        <taxon>Branchiostomatidae</taxon>
        <taxon>Branchiostoma</taxon>
    </lineage>
</organism>
<reference evidence="4" key="2">
    <citation type="submission" date="2025-08" db="UniProtKB">
        <authorList>
            <consortium name="RefSeq"/>
        </authorList>
    </citation>
    <scope>IDENTIFICATION</scope>
    <source>
        <strain evidence="4">S238N-H82</strain>
        <tissue evidence="4">Testes</tissue>
    </source>
</reference>